<sequence>MAQALLKRNREIPDFEEKITMAFKVPDSQAVALVVVTSYQRGTQITPGSMT</sequence>
<name>A0ABT8XK66_9HYPH</name>
<dbReference type="EMBL" id="WHSC02000010">
    <property type="protein sequence ID" value="MDO6124117.1"/>
    <property type="molecule type" value="Genomic_DNA"/>
</dbReference>
<protein>
    <submittedName>
        <fullName evidence="1">Uncharacterized protein</fullName>
    </submittedName>
</protein>
<gene>
    <name evidence="1" type="ORF">GB928_023225</name>
</gene>
<comment type="caution">
    <text evidence="1">The sequence shown here is derived from an EMBL/GenBank/DDBJ whole genome shotgun (WGS) entry which is preliminary data.</text>
</comment>
<organism evidence="1 2">
    <name type="scientific">Shinella curvata</name>
    <dbReference type="NCBI Taxonomy" id="1817964"/>
    <lineage>
        <taxon>Bacteria</taxon>
        <taxon>Pseudomonadati</taxon>
        <taxon>Pseudomonadota</taxon>
        <taxon>Alphaproteobacteria</taxon>
        <taxon>Hyphomicrobiales</taxon>
        <taxon>Rhizobiaceae</taxon>
        <taxon>Shinella</taxon>
    </lineage>
</organism>
<evidence type="ECO:0000313" key="2">
    <source>
        <dbReference type="Proteomes" id="UP001177080"/>
    </source>
</evidence>
<dbReference type="RefSeq" id="WP_244763339.1">
    <property type="nucleotide sequence ID" value="NZ_JALJCJ010000007.1"/>
</dbReference>
<accession>A0ABT8XK66</accession>
<keyword evidence="2" id="KW-1185">Reference proteome</keyword>
<reference evidence="1" key="1">
    <citation type="submission" date="2022-04" db="EMBL/GenBank/DDBJ databases">
        <title>Shinella lacus sp. nov., a novel member of the genus Shinella from water.</title>
        <authorList>
            <person name="Deng Y."/>
        </authorList>
    </citation>
    <scope>NUCLEOTIDE SEQUENCE</scope>
    <source>
        <strain evidence="1">JCM 31239</strain>
    </source>
</reference>
<dbReference type="Proteomes" id="UP001177080">
    <property type="component" value="Unassembled WGS sequence"/>
</dbReference>
<evidence type="ECO:0000313" key="1">
    <source>
        <dbReference type="EMBL" id="MDO6124117.1"/>
    </source>
</evidence>
<proteinExistence type="predicted"/>